<dbReference type="CDD" id="cd07176">
    <property type="entry name" value="terB"/>
    <property type="match status" value="1"/>
</dbReference>
<organism evidence="1">
    <name type="scientific">hydrothermal vent metagenome</name>
    <dbReference type="NCBI Taxonomy" id="652676"/>
    <lineage>
        <taxon>unclassified sequences</taxon>
        <taxon>metagenomes</taxon>
        <taxon>ecological metagenomes</taxon>
    </lineage>
</organism>
<dbReference type="SUPFAM" id="SSF158682">
    <property type="entry name" value="TerB-like"/>
    <property type="match status" value="1"/>
</dbReference>
<dbReference type="AlphaFoldDB" id="A0A3B0TVY0"/>
<gene>
    <name evidence="1" type="ORF">MNBD_ALPHA09-419</name>
</gene>
<dbReference type="InterPro" id="IPR029024">
    <property type="entry name" value="TerB-like"/>
</dbReference>
<evidence type="ECO:0000313" key="1">
    <source>
        <dbReference type="EMBL" id="VAW12744.1"/>
    </source>
</evidence>
<accession>A0A3B0TVY0</accession>
<proteinExistence type="predicted"/>
<dbReference type="Gene3D" id="1.10.3680.10">
    <property type="entry name" value="TerB-like"/>
    <property type="match status" value="1"/>
</dbReference>
<protein>
    <recommendedName>
        <fullName evidence="2">Co-chaperone DjlA N-terminal domain-containing protein</fullName>
    </recommendedName>
</protein>
<evidence type="ECO:0008006" key="2">
    <source>
        <dbReference type="Google" id="ProtNLM"/>
    </source>
</evidence>
<sequence>MNQTISHHAALIYIMVLVSAADRSMSDAELRRIGSIIRNLPIFADFSEDNLISTAQTCAQILDNDEGLETVLGLVSGALPEKLHDTAYALAVEVAASDLNVNPEELRILQILRNRFGLDRLVCAGIERTVLARHRTI</sequence>
<name>A0A3B0TVY0_9ZZZZ</name>
<reference evidence="1" key="1">
    <citation type="submission" date="2018-06" db="EMBL/GenBank/DDBJ databases">
        <authorList>
            <person name="Zhirakovskaya E."/>
        </authorList>
    </citation>
    <scope>NUCLEOTIDE SEQUENCE</scope>
</reference>
<dbReference type="EMBL" id="UOEM01000052">
    <property type="protein sequence ID" value="VAW12744.1"/>
    <property type="molecule type" value="Genomic_DNA"/>
</dbReference>